<dbReference type="PANTHER" id="PTHR48073:SF2">
    <property type="entry name" value="O-SUCCINYLBENZOATE SYNTHASE"/>
    <property type="match status" value="1"/>
</dbReference>
<comment type="caution">
    <text evidence="7">The sequence shown here is derived from an EMBL/GenBank/DDBJ whole genome shotgun (WGS) entry which is preliminary data.</text>
</comment>
<dbReference type="InterPro" id="IPR029017">
    <property type="entry name" value="Enolase-like_N"/>
</dbReference>
<evidence type="ECO:0000256" key="5">
    <source>
        <dbReference type="RuleBase" id="RU366006"/>
    </source>
</evidence>
<protein>
    <recommendedName>
        <fullName evidence="5">Dipeptide epimerase</fullName>
        <ecNumber evidence="5">5.1.1.-</ecNumber>
    </recommendedName>
</protein>
<dbReference type="SMART" id="SM00922">
    <property type="entry name" value="MR_MLE"/>
    <property type="match status" value="1"/>
</dbReference>
<keyword evidence="2 5" id="KW-0479">Metal-binding</keyword>
<dbReference type="SFLD" id="SFLDG00180">
    <property type="entry name" value="muconate_cycloisomerase"/>
    <property type="match status" value="1"/>
</dbReference>
<keyword evidence="3 5" id="KW-0460">Magnesium</keyword>
<keyword evidence="4 5" id="KW-0413">Isomerase</keyword>
<dbReference type="InterPro" id="IPR013342">
    <property type="entry name" value="Mandelate_racemase_C"/>
</dbReference>
<reference evidence="7 8" key="1">
    <citation type="submission" date="2022-06" db="EMBL/GenBank/DDBJ databases">
        <title>Isolation of gut microbiota from human fecal samples.</title>
        <authorList>
            <person name="Pamer E.G."/>
            <person name="Barat B."/>
            <person name="Waligurski E."/>
            <person name="Medina S."/>
            <person name="Paddock L."/>
            <person name="Mostad J."/>
        </authorList>
    </citation>
    <scope>NUCLEOTIDE SEQUENCE [LARGE SCALE GENOMIC DNA]</scope>
    <source>
        <strain evidence="7 8">SL.3.17</strain>
    </source>
</reference>
<dbReference type="EMBL" id="JANFXK010000001">
    <property type="protein sequence ID" value="MCQ4635508.1"/>
    <property type="molecule type" value="Genomic_DNA"/>
</dbReference>
<organism evidence="7 8">
    <name type="scientific">Anaerovorax odorimutans</name>
    <dbReference type="NCBI Taxonomy" id="109327"/>
    <lineage>
        <taxon>Bacteria</taxon>
        <taxon>Bacillati</taxon>
        <taxon>Bacillota</taxon>
        <taxon>Clostridia</taxon>
        <taxon>Peptostreptococcales</taxon>
        <taxon>Anaerovoracaceae</taxon>
        <taxon>Anaerovorax</taxon>
    </lineage>
</organism>
<dbReference type="InterPro" id="IPR034603">
    <property type="entry name" value="Dipeptide_epimerase"/>
</dbReference>
<dbReference type="EC" id="5.1.1.-" evidence="5"/>
<evidence type="ECO:0000256" key="4">
    <source>
        <dbReference type="ARBA" id="ARBA00023235"/>
    </source>
</evidence>
<dbReference type="InterPro" id="IPR013341">
    <property type="entry name" value="Mandelate_racemase_N_dom"/>
</dbReference>
<dbReference type="Proteomes" id="UP001524502">
    <property type="component" value="Unassembled WGS sequence"/>
</dbReference>
<evidence type="ECO:0000256" key="2">
    <source>
        <dbReference type="ARBA" id="ARBA00022723"/>
    </source>
</evidence>
<gene>
    <name evidence="7" type="ORF">NE619_02100</name>
</gene>
<dbReference type="SUPFAM" id="SSF51604">
    <property type="entry name" value="Enolase C-terminal domain-like"/>
    <property type="match status" value="1"/>
</dbReference>
<evidence type="ECO:0000313" key="8">
    <source>
        <dbReference type="Proteomes" id="UP001524502"/>
    </source>
</evidence>
<accession>A0ABT1RK10</accession>
<evidence type="ECO:0000313" key="7">
    <source>
        <dbReference type="EMBL" id="MCQ4635508.1"/>
    </source>
</evidence>
<dbReference type="Gene3D" id="3.30.390.10">
    <property type="entry name" value="Enolase-like, N-terminal domain"/>
    <property type="match status" value="1"/>
</dbReference>
<proteinExistence type="inferred from homology"/>
<dbReference type="RefSeq" id="WP_256130691.1">
    <property type="nucleotide sequence ID" value="NZ_JANFXK010000001.1"/>
</dbReference>
<dbReference type="SUPFAM" id="SSF54826">
    <property type="entry name" value="Enolase N-terminal domain-like"/>
    <property type="match status" value="1"/>
</dbReference>
<dbReference type="InterPro" id="IPR029065">
    <property type="entry name" value="Enolase_C-like"/>
</dbReference>
<dbReference type="SFLD" id="SFLDF00009">
    <property type="entry name" value="o-succinylbenzoate_synthase"/>
    <property type="match status" value="1"/>
</dbReference>
<evidence type="ECO:0000256" key="1">
    <source>
        <dbReference type="ARBA" id="ARBA00008031"/>
    </source>
</evidence>
<evidence type="ECO:0000259" key="6">
    <source>
        <dbReference type="SMART" id="SM00922"/>
    </source>
</evidence>
<dbReference type="Pfam" id="PF02746">
    <property type="entry name" value="MR_MLE_N"/>
    <property type="match status" value="1"/>
</dbReference>
<dbReference type="Pfam" id="PF13378">
    <property type="entry name" value="MR_MLE_C"/>
    <property type="match status" value="1"/>
</dbReference>
<dbReference type="InterPro" id="IPR036849">
    <property type="entry name" value="Enolase-like_C_sf"/>
</dbReference>
<comment type="cofactor">
    <cofactor evidence="5">
        <name>Mg(2+)</name>
        <dbReference type="ChEBI" id="CHEBI:18420"/>
    </cofactor>
    <text evidence="5">Binds 1 Mg(2+) ion per subunit.</text>
</comment>
<dbReference type="CDD" id="cd03319">
    <property type="entry name" value="L-Ala-DL-Glu_epimerase"/>
    <property type="match status" value="1"/>
</dbReference>
<comment type="similarity">
    <text evidence="1 5">Belongs to the mandelate racemase/muconate lactonizing enzyme family.</text>
</comment>
<keyword evidence="8" id="KW-1185">Reference proteome</keyword>
<name>A0ABT1RK10_9FIRM</name>
<dbReference type="Gene3D" id="3.20.20.120">
    <property type="entry name" value="Enolase-like C-terminal domain"/>
    <property type="match status" value="1"/>
</dbReference>
<dbReference type="PANTHER" id="PTHR48073">
    <property type="entry name" value="O-SUCCINYLBENZOATE SYNTHASE-RELATED"/>
    <property type="match status" value="1"/>
</dbReference>
<feature type="domain" description="Mandelate racemase/muconate lactonizing enzyme C-terminal" evidence="6">
    <location>
        <begin position="141"/>
        <end position="239"/>
    </location>
</feature>
<sequence length="363" mass="39469">MKIEEIELKHISIPLKKPFKTALRTVETAENTVVLIHTDDGQTGYGEAPPTKVITGDTNESTIAAIRSSIRPALLGKDIANLEEIQDALQTATDRDFSAKAAVDMAVYDLASKRLGVPLYQYLGGYGNQVETDLTISINEPEEMEADAVAAAEQGFSALKLKVGIDSEKDVRRVACIRRAVGDKMKIRLDANQGWEVDEAIRTITRLEDLGLDIELVEQPVKARDFEGLKRVKDNVNTVIMADESLFSPRDALDLLQMQAADLLNIKLMKCGGIYNALKIAAIAETYGVECMLGSMVESKISLTAAAHLAAAKKIITRVDLDAAILLAEDPVMGGFEKEIPWFTLTEAPGLGITGVRGLTEIE</sequence>
<dbReference type="SFLD" id="SFLDS00001">
    <property type="entry name" value="Enolase"/>
    <property type="match status" value="1"/>
</dbReference>
<evidence type="ECO:0000256" key="3">
    <source>
        <dbReference type="ARBA" id="ARBA00022842"/>
    </source>
</evidence>